<name>A0ABU7EM95_9TELE</name>
<keyword evidence="2" id="KW-1185">Reference proteome</keyword>
<dbReference type="Proteomes" id="UP001352852">
    <property type="component" value="Unassembled WGS sequence"/>
</dbReference>
<organism evidence="1 2">
    <name type="scientific">Characodon lateralis</name>
    <dbReference type="NCBI Taxonomy" id="208331"/>
    <lineage>
        <taxon>Eukaryota</taxon>
        <taxon>Metazoa</taxon>
        <taxon>Chordata</taxon>
        <taxon>Craniata</taxon>
        <taxon>Vertebrata</taxon>
        <taxon>Euteleostomi</taxon>
        <taxon>Actinopterygii</taxon>
        <taxon>Neopterygii</taxon>
        <taxon>Teleostei</taxon>
        <taxon>Neoteleostei</taxon>
        <taxon>Acanthomorphata</taxon>
        <taxon>Ovalentaria</taxon>
        <taxon>Atherinomorphae</taxon>
        <taxon>Cyprinodontiformes</taxon>
        <taxon>Goodeidae</taxon>
        <taxon>Characodon</taxon>
    </lineage>
</organism>
<reference evidence="1 2" key="1">
    <citation type="submission" date="2021-06" db="EMBL/GenBank/DDBJ databases">
        <authorList>
            <person name="Palmer J.M."/>
        </authorList>
    </citation>
    <scope>NUCLEOTIDE SEQUENCE [LARGE SCALE GENOMIC DNA]</scope>
    <source>
        <strain evidence="1 2">CL_MEX2019</strain>
        <tissue evidence="1">Muscle</tissue>
    </source>
</reference>
<accession>A0ABU7EM95</accession>
<proteinExistence type="predicted"/>
<comment type="caution">
    <text evidence="1">The sequence shown here is derived from an EMBL/GenBank/DDBJ whole genome shotgun (WGS) entry which is preliminary data.</text>
</comment>
<evidence type="ECO:0000313" key="1">
    <source>
        <dbReference type="EMBL" id="MED6287250.1"/>
    </source>
</evidence>
<feature type="non-terminal residue" evidence="1">
    <location>
        <position position="1"/>
    </location>
</feature>
<dbReference type="EMBL" id="JAHUTJ010058462">
    <property type="protein sequence ID" value="MED6287250.1"/>
    <property type="molecule type" value="Genomic_DNA"/>
</dbReference>
<gene>
    <name evidence="1" type="ORF">CHARACLAT_014458</name>
</gene>
<evidence type="ECO:0000313" key="2">
    <source>
        <dbReference type="Proteomes" id="UP001352852"/>
    </source>
</evidence>
<sequence>EWSIAAVGGVSSQQRALHNRILTSERREGEGGVKMATLNICPLLFCLASFSLETSTAKYLSAPCYKPIKDGRPDSVKSYWVSRDPLGKEILPGCMEIVTCSKLVWLTRTGLQPLQPKEPFLPLNKTRLEPHR</sequence>
<protein>
    <submittedName>
        <fullName evidence="1">Uncharacterized protein</fullName>
    </submittedName>
</protein>